<dbReference type="InterPro" id="IPR026652">
    <property type="entry name" value="CEP128"/>
</dbReference>
<reference evidence="3" key="1">
    <citation type="submission" date="2022-11" db="EMBL/GenBank/DDBJ databases">
        <title>Centuries of genome instability and evolution in soft-shell clam transmissible cancer (bioRxiv).</title>
        <authorList>
            <person name="Hart S.F.M."/>
            <person name="Yonemitsu M.A."/>
            <person name="Giersch R.M."/>
            <person name="Beal B.F."/>
            <person name="Arriagada G."/>
            <person name="Davis B.W."/>
            <person name="Ostrander E.A."/>
            <person name="Goff S.P."/>
            <person name="Metzger M.J."/>
        </authorList>
    </citation>
    <scope>NUCLEOTIDE SEQUENCE</scope>
    <source>
        <strain evidence="3">MELC-2E11</strain>
        <tissue evidence="3">Siphon/mantle</tissue>
    </source>
</reference>
<keyword evidence="4" id="KW-1185">Reference proteome</keyword>
<feature type="compositionally biased region" description="Polar residues" evidence="2">
    <location>
        <begin position="1002"/>
        <end position="1014"/>
    </location>
</feature>
<feature type="compositionally biased region" description="Polar residues" evidence="2">
    <location>
        <begin position="469"/>
        <end position="478"/>
    </location>
</feature>
<feature type="coiled-coil region" evidence="1">
    <location>
        <begin position="877"/>
        <end position="904"/>
    </location>
</feature>
<feature type="coiled-coil region" evidence="1">
    <location>
        <begin position="666"/>
        <end position="693"/>
    </location>
</feature>
<feature type="region of interest" description="Disordered" evidence="2">
    <location>
        <begin position="400"/>
        <end position="457"/>
    </location>
</feature>
<gene>
    <name evidence="3" type="ORF">MAR_000021</name>
</gene>
<feature type="region of interest" description="Disordered" evidence="2">
    <location>
        <begin position="988"/>
        <end position="1060"/>
    </location>
</feature>
<feature type="compositionally biased region" description="Basic and acidic residues" evidence="2">
    <location>
        <begin position="481"/>
        <end position="494"/>
    </location>
</feature>
<evidence type="ECO:0000313" key="3">
    <source>
        <dbReference type="EMBL" id="WAR18183.1"/>
    </source>
</evidence>
<accession>A0ABY7F7N2</accession>
<keyword evidence="1" id="KW-0175">Coiled coil</keyword>
<sequence>VADDGSIVSGVADDGSIVSGVADDGSIVSGVADDGSIVSGVADDGSIVSGVVDDGVADDGSIVSGVADDGSIVSGVADDGSIVSGVADDGSIVSGVADDGSIVSGVADDGTIVSGVADDGSIVSGVADDGTIVSGVADDGSIVSGVADDGSIVSGVADDGTIVSGVADDGSIVSGVADDGSIVSGVADDGTIVSGVADDGSIVSGVADDGSIVSGVADDGTVIINTPTWRKLRDDIGRTHQQIRDERLRDYGSDSEYEVSSPISRRRRKPRKSTVRFADDMNRSLHELHHAVRDLGSDHLNLETSFNREVDRRDGDPVAERVERRLRFIQSDMDMDRAVTGRYEELSNLSMELRSALQQQQAQSQQAAAEERIRASLLASDPHKHRLEADVDDMRRKLDMAEGSKSALQSQVDDLRNQLRRLDTDRSRMKSHMEEARIEEELRERRKRRSMEEDQKRSLERELLELRQQMSRSVGVTSETEELRRNLEKSERQRVQLSDHIETITKDLENREKQTAKLINELKGMTDKCEDAERHKNHLLVQVEDTAAKLRDSSRELDKALTELRNTQLALADAEKKRDEFKGRAQETVRQWKMKVKQLERELDRHKHGNQQMMGRNEQLIKEMEAVRQHGHAFGIQLENMRRELGDALAVRAAQDEQIRLKDVEINELKSLRMDLDQDKNRIEDRLSSVEAAHCLAQDQAAQLQQEFKDLSSTKAHIAAELSEANGKIHFKWMELSEDKSSLKISKRNEEKYRKEAEILQQGMNRLEEDNHKLLGRLEHTKKEYESVTQMTESDLSKAKRLEDELFHLNSDLKKMERRYETVSAVKGALNGNLLADLKIKMKWLRNQVREKIKYEEKLRKDIRDALTSNEGDRKFLLQELAKREEVLDELAAAKQELAQREIENLQADHILDLTDELEVRKIRENEQHKQHKIEKHQIITDIEGMRDKERARIEERYLRLQGTMRALQSEIKVANLNHQQVVELERNINNIKKSPGRPRSRTPNNRLRTATSKSPHRRPQTPPSRLPKGHNESIGPMSMSDEDFQRKFARRKSIEDNCL</sequence>
<dbReference type="SUPFAM" id="SSF69360">
    <property type="entry name" value="Cell wall binding repeat"/>
    <property type="match status" value="1"/>
</dbReference>
<protein>
    <submittedName>
        <fullName evidence="3">CE128-like protein</fullName>
    </submittedName>
</protein>
<evidence type="ECO:0000256" key="1">
    <source>
        <dbReference type="SAM" id="Coils"/>
    </source>
</evidence>
<feature type="region of interest" description="Disordered" evidence="2">
    <location>
        <begin position="255"/>
        <end position="274"/>
    </location>
</feature>
<evidence type="ECO:0000256" key="2">
    <source>
        <dbReference type="SAM" id="MobiDB-lite"/>
    </source>
</evidence>
<feature type="compositionally biased region" description="Basic residues" evidence="2">
    <location>
        <begin position="264"/>
        <end position="274"/>
    </location>
</feature>
<feature type="compositionally biased region" description="Basic and acidic residues" evidence="2">
    <location>
        <begin position="413"/>
        <end position="457"/>
    </location>
</feature>
<name>A0ABY7F7N2_MYAAR</name>
<feature type="coiled-coil region" evidence="1">
    <location>
        <begin position="750"/>
        <end position="819"/>
    </location>
</feature>
<dbReference type="EMBL" id="CP111022">
    <property type="protein sequence ID" value="WAR18183.1"/>
    <property type="molecule type" value="Genomic_DNA"/>
</dbReference>
<feature type="non-terminal residue" evidence="3">
    <location>
        <position position="1060"/>
    </location>
</feature>
<dbReference type="PANTHER" id="PTHR46657:SF1">
    <property type="entry name" value="CENTROSOMAL PROTEIN OF 128 KDA"/>
    <property type="match status" value="1"/>
</dbReference>
<evidence type="ECO:0000313" key="4">
    <source>
        <dbReference type="Proteomes" id="UP001164746"/>
    </source>
</evidence>
<proteinExistence type="predicted"/>
<dbReference type="PANTHER" id="PTHR46657">
    <property type="entry name" value="CENTROSOMAL PROTEIN OF 128 KDA"/>
    <property type="match status" value="1"/>
</dbReference>
<organism evidence="3 4">
    <name type="scientific">Mya arenaria</name>
    <name type="common">Soft-shell clam</name>
    <dbReference type="NCBI Taxonomy" id="6604"/>
    <lineage>
        <taxon>Eukaryota</taxon>
        <taxon>Metazoa</taxon>
        <taxon>Spiralia</taxon>
        <taxon>Lophotrochozoa</taxon>
        <taxon>Mollusca</taxon>
        <taxon>Bivalvia</taxon>
        <taxon>Autobranchia</taxon>
        <taxon>Heteroconchia</taxon>
        <taxon>Euheterodonta</taxon>
        <taxon>Imparidentia</taxon>
        <taxon>Neoheterodontei</taxon>
        <taxon>Myida</taxon>
        <taxon>Myoidea</taxon>
        <taxon>Myidae</taxon>
        <taxon>Mya</taxon>
    </lineage>
</organism>
<feature type="region of interest" description="Disordered" evidence="2">
    <location>
        <begin position="469"/>
        <end position="494"/>
    </location>
</feature>
<dbReference type="Proteomes" id="UP001164746">
    <property type="component" value="Chromosome 11"/>
</dbReference>